<dbReference type="InterPro" id="IPR045272">
    <property type="entry name" value="ANXUR1/2-like"/>
</dbReference>
<evidence type="ECO:0000313" key="2">
    <source>
        <dbReference type="EMBL" id="MBA0578571.1"/>
    </source>
</evidence>
<feature type="compositionally biased region" description="Low complexity" evidence="1">
    <location>
        <begin position="93"/>
        <end position="103"/>
    </location>
</feature>
<gene>
    <name evidence="2" type="ORF">Gorai_020849</name>
</gene>
<comment type="caution">
    <text evidence="2">The sequence shown here is derived from an EMBL/GenBank/DDBJ whole genome shotgun (WGS) entry which is preliminary data.</text>
</comment>
<dbReference type="GO" id="GO:0004714">
    <property type="term" value="F:transmembrane receptor protein tyrosine kinase activity"/>
    <property type="evidence" value="ECO:0007669"/>
    <property type="project" value="InterPro"/>
</dbReference>
<protein>
    <submittedName>
        <fullName evidence="2">Uncharacterized protein</fullName>
    </submittedName>
</protein>
<organism evidence="2 3">
    <name type="scientific">Gossypium raimondii</name>
    <name type="common">Peruvian cotton</name>
    <name type="synonym">Gossypium klotzschianum subsp. raimondii</name>
    <dbReference type="NCBI Taxonomy" id="29730"/>
    <lineage>
        <taxon>Eukaryota</taxon>
        <taxon>Viridiplantae</taxon>
        <taxon>Streptophyta</taxon>
        <taxon>Embryophyta</taxon>
        <taxon>Tracheophyta</taxon>
        <taxon>Spermatophyta</taxon>
        <taxon>Magnoliopsida</taxon>
        <taxon>eudicotyledons</taxon>
        <taxon>Gunneridae</taxon>
        <taxon>Pentapetalae</taxon>
        <taxon>rosids</taxon>
        <taxon>malvids</taxon>
        <taxon>Malvales</taxon>
        <taxon>Malvaceae</taxon>
        <taxon>Malvoideae</taxon>
        <taxon>Gossypium</taxon>
    </lineage>
</organism>
<dbReference type="AlphaFoldDB" id="A0A7J8NNK4"/>
<sequence length="151" mass="16532">MLLLLETVYCLNVGRATVANADDTRMFQTSGNGIPMYRDYVMLIPSEGSSKQTPCLALHLSEEVGSKFVDAILNNLEIFRLKKSNGSLAMPNPKSSSSLVSLKPENKQPKKGKKLSMNIVIGVSLGCTKKINGTKKSFTITRPTMQVFYIG</sequence>
<proteinExistence type="predicted"/>
<evidence type="ECO:0000256" key="1">
    <source>
        <dbReference type="SAM" id="MobiDB-lite"/>
    </source>
</evidence>
<dbReference type="Proteomes" id="UP000593578">
    <property type="component" value="Unassembled WGS sequence"/>
</dbReference>
<dbReference type="PANTHER" id="PTHR34590">
    <property type="entry name" value="OS03G0124300 PROTEIN-RELATED"/>
    <property type="match status" value="1"/>
</dbReference>
<feature type="region of interest" description="Disordered" evidence="1">
    <location>
        <begin position="89"/>
        <end position="113"/>
    </location>
</feature>
<dbReference type="EMBL" id="JABEZZ010000001">
    <property type="protein sequence ID" value="MBA0578571.1"/>
    <property type="molecule type" value="Genomic_DNA"/>
</dbReference>
<accession>A0A7J8NNK4</accession>
<evidence type="ECO:0000313" key="3">
    <source>
        <dbReference type="Proteomes" id="UP000593578"/>
    </source>
</evidence>
<name>A0A7J8NNK4_GOSRA</name>
<reference evidence="2 3" key="1">
    <citation type="journal article" date="2019" name="Genome Biol. Evol.">
        <title>Insights into the evolution of the New World diploid cottons (Gossypium, subgenus Houzingenia) based on genome sequencing.</title>
        <authorList>
            <person name="Grover C.E."/>
            <person name="Arick M.A. 2nd"/>
            <person name="Thrash A."/>
            <person name="Conover J.L."/>
            <person name="Sanders W.S."/>
            <person name="Peterson D.G."/>
            <person name="Frelichowski J.E."/>
            <person name="Scheffler J.A."/>
            <person name="Scheffler B.E."/>
            <person name="Wendel J.F."/>
        </authorList>
    </citation>
    <scope>NUCLEOTIDE SEQUENCE [LARGE SCALE GENOMIC DNA]</scope>
    <source>
        <strain evidence="2">8</strain>
        <tissue evidence="2">Leaf</tissue>
    </source>
</reference>